<dbReference type="OrthoDB" id="270763at2759"/>
<reference evidence="2 3" key="2">
    <citation type="journal article" date="2021" name="Curr. Genet.">
        <title>Genetic response to nitrogen starvation in the aggressive Eucalyptus foliar pathogen Teratosphaeria destructans.</title>
        <authorList>
            <person name="Havenga M."/>
            <person name="Wingfield B.D."/>
            <person name="Wingfield M.J."/>
            <person name="Dreyer L.L."/>
            <person name="Roets F."/>
            <person name="Aylward J."/>
        </authorList>
    </citation>
    <scope>NUCLEOTIDE SEQUENCE [LARGE SCALE GENOMIC DNA]</scope>
    <source>
        <strain evidence="2">CMW44962</strain>
    </source>
</reference>
<dbReference type="GO" id="GO:0005840">
    <property type="term" value="C:ribosome"/>
    <property type="evidence" value="ECO:0007669"/>
    <property type="project" value="UniProtKB-KW"/>
</dbReference>
<dbReference type="AlphaFoldDB" id="A0A9W7W0U9"/>
<feature type="non-terminal residue" evidence="2">
    <location>
        <position position="109"/>
    </location>
</feature>
<reference evidence="2 3" key="1">
    <citation type="journal article" date="2018" name="IMA Fungus">
        <title>IMA Genome-F 10: Nine draft genome sequences of Claviceps purpurea s.lat., including C. arundinis, C. humidiphila, and C. cf. spartinae, pseudomolecules for the pitch canker pathogen Fusarium circinatum, draft genome of Davidsoniella eucalypti, Grosmannia galeiformis, Quambalaria eucalypti, and Teratosphaeria destructans.</title>
        <authorList>
            <person name="Wingfield B.D."/>
            <person name="Liu M."/>
            <person name="Nguyen H.D."/>
            <person name="Lane F.A."/>
            <person name="Morgan S.W."/>
            <person name="De Vos L."/>
            <person name="Wilken P.M."/>
            <person name="Duong T.A."/>
            <person name="Aylward J."/>
            <person name="Coetzee M.P."/>
            <person name="Dadej K."/>
            <person name="De Beer Z.W."/>
            <person name="Findlay W."/>
            <person name="Havenga M."/>
            <person name="Kolarik M."/>
            <person name="Menzies J.G."/>
            <person name="Naidoo K."/>
            <person name="Pochopski O."/>
            <person name="Shoukouhi P."/>
            <person name="Santana Q.C."/>
            <person name="Seifert K.A."/>
            <person name="Soal N."/>
            <person name="Steenkamp E.T."/>
            <person name="Tatham C.T."/>
            <person name="van der Nest M.A."/>
            <person name="Wingfield M.J."/>
        </authorList>
    </citation>
    <scope>NUCLEOTIDE SEQUENCE [LARGE SCALE GENOMIC DNA]</scope>
    <source>
        <strain evidence="2">CMW44962</strain>
    </source>
</reference>
<keyword evidence="3" id="KW-1185">Reference proteome</keyword>
<evidence type="ECO:0000256" key="1">
    <source>
        <dbReference type="SAM" id="MobiDB-lite"/>
    </source>
</evidence>
<feature type="region of interest" description="Disordered" evidence="1">
    <location>
        <begin position="34"/>
        <end position="75"/>
    </location>
</feature>
<proteinExistence type="predicted"/>
<dbReference type="Proteomes" id="UP001138500">
    <property type="component" value="Unassembled WGS sequence"/>
</dbReference>
<organism evidence="2 3">
    <name type="scientific">Teratosphaeria destructans</name>
    <dbReference type="NCBI Taxonomy" id="418781"/>
    <lineage>
        <taxon>Eukaryota</taxon>
        <taxon>Fungi</taxon>
        <taxon>Dikarya</taxon>
        <taxon>Ascomycota</taxon>
        <taxon>Pezizomycotina</taxon>
        <taxon>Dothideomycetes</taxon>
        <taxon>Dothideomycetidae</taxon>
        <taxon>Mycosphaerellales</taxon>
        <taxon>Teratosphaeriaceae</taxon>
        <taxon>Teratosphaeria</taxon>
    </lineage>
</organism>
<evidence type="ECO:0000313" key="2">
    <source>
        <dbReference type="EMBL" id="KAH9825981.1"/>
    </source>
</evidence>
<protein>
    <submittedName>
        <fullName evidence="2">54S ribosomal protein L4, mitochondrial-like</fullName>
    </submittedName>
</protein>
<accession>A0A9W7W0U9</accession>
<gene>
    <name evidence="2" type="ORF">Tdes44962_MAKER10121</name>
</gene>
<feature type="compositionally biased region" description="Basic residues" evidence="1">
    <location>
        <begin position="49"/>
        <end position="58"/>
    </location>
</feature>
<dbReference type="EMBL" id="RIBY02002052">
    <property type="protein sequence ID" value="KAH9825981.1"/>
    <property type="molecule type" value="Genomic_DNA"/>
</dbReference>
<feature type="compositionally biased region" description="Low complexity" evidence="1">
    <location>
        <begin position="34"/>
        <end position="47"/>
    </location>
</feature>
<evidence type="ECO:0000313" key="3">
    <source>
        <dbReference type="Proteomes" id="UP001138500"/>
    </source>
</evidence>
<comment type="caution">
    <text evidence="2">The sequence shown here is derived from an EMBL/GenBank/DDBJ whole genome shotgun (WGS) entry which is preliminary data.</text>
</comment>
<name>A0A9W7W0U9_9PEZI</name>
<sequence>MHCTSASLLRSALVAAPTRANTLPPAFLLPALTTTTTTSTTSFSTTPHPHARKDHNRNRSVSALRRTGLGKTQTVSVRLSKLPTPVLDRARRTTLTVNPDHGLWDFLPP</sequence>